<dbReference type="Gene3D" id="3.40.50.2300">
    <property type="match status" value="1"/>
</dbReference>
<dbReference type="InterPro" id="IPR052048">
    <property type="entry name" value="ST_Response_Regulator"/>
</dbReference>
<dbReference type="PROSITE" id="PS50110">
    <property type="entry name" value="RESPONSE_REGULATORY"/>
    <property type="match status" value="1"/>
</dbReference>
<dbReference type="CDD" id="cd17546">
    <property type="entry name" value="REC_hyHK_CKI1_RcsC-like"/>
    <property type="match status" value="1"/>
</dbReference>
<dbReference type="EMBL" id="JAIWIU010000116">
    <property type="protein sequence ID" value="MCA2017654.1"/>
    <property type="molecule type" value="Genomic_DNA"/>
</dbReference>
<accession>A0ABS7YPQ4</accession>
<comment type="caution">
    <text evidence="3">The sequence shown here is derived from an EMBL/GenBank/DDBJ whole genome shotgun (WGS) entry which is preliminary data.</text>
</comment>
<evidence type="ECO:0000256" key="1">
    <source>
        <dbReference type="PROSITE-ProRule" id="PRU00169"/>
    </source>
</evidence>
<feature type="modified residue" description="4-aspartylphosphate" evidence="1">
    <location>
        <position position="55"/>
    </location>
</feature>
<dbReference type="SMART" id="SM00448">
    <property type="entry name" value="REC"/>
    <property type="match status" value="1"/>
</dbReference>
<dbReference type="SUPFAM" id="SSF52172">
    <property type="entry name" value="CheY-like"/>
    <property type="match status" value="1"/>
</dbReference>
<evidence type="ECO:0000259" key="2">
    <source>
        <dbReference type="PROSITE" id="PS50110"/>
    </source>
</evidence>
<protein>
    <submittedName>
        <fullName evidence="3">Response regulator</fullName>
    </submittedName>
</protein>
<name>A0ABS7YPQ4_9VIBR</name>
<keyword evidence="1" id="KW-0597">Phosphoprotein</keyword>
<dbReference type="PANTHER" id="PTHR43228">
    <property type="entry name" value="TWO-COMPONENT RESPONSE REGULATOR"/>
    <property type="match status" value="1"/>
</dbReference>
<keyword evidence="4" id="KW-1185">Reference proteome</keyword>
<evidence type="ECO:0000313" key="3">
    <source>
        <dbReference type="EMBL" id="MCA2017654.1"/>
    </source>
</evidence>
<sequence length="118" mass="12960">MSLNILIVDDSKVSRMMTKKTILGVREDCTFIEGENGQEATELFTKGNVDLVIMDVNMPVMDGFAATSLIRETEPNVPVMILSANIQSSSREKAESLGASFYKKPITNDSVIQMLEGL</sequence>
<dbReference type="RefSeq" id="WP_225251316.1">
    <property type="nucleotide sequence ID" value="NZ_JAIWIU010000116.1"/>
</dbReference>
<dbReference type="Pfam" id="PF00072">
    <property type="entry name" value="Response_reg"/>
    <property type="match status" value="1"/>
</dbReference>
<feature type="domain" description="Response regulatory" evidence="2">
    <location>
        <begin position="4"/>
        <end position="118"/>
    </location>
</feature>
<dbReference type="InterPro" id="IPR011006">
    <property type="entry name" value="CheY-like_superfamily"/>
</dbReference>
<reference evidence="4" key="1">
    <citation type="submission" date="2023-07" db="EMBL/GenBank/DDBJ databases">
        <title>Molecular identification of indigenous halophilic bacteria isolated from red sea cost, biodegradation of synthetic dyes and assessment of degraded metabolite toxicity.</title>
        <authorList>
            <person name="Chaieb K."/>
            <person name="Altayb H.N."/>
        </authorList>
    </citation>
    <scope>NUCLEOTIDE SEQUENCE [LARGE SCALE GENOMIC DNA]</scope>
    <source>
        <strain evidence="4">K20</strain>
    </source>
</reference>
<dbReference type="PANTHER" id="PTHR43228:SF1">
    <property type="entry name" value="TWO-COMPONENT RESPONSE REGULATOR ARR22"/>
    <property type="match status" value="1"/>
</dbReference>
<proteinExistence type="predicted"/>
<evidence type="ECO:0000313" key="4">
    <source>
        <dbReference type="Proteomes" id="UP001199044"/>
    </source>
</evidence>
<organism evidence="3 4">
    <name type="scientific">Vibrio tritonius</name>
    <dbReference type="NCBI Taxonomy" id="1435069"/>
    <lineage>
        <taxon>Bacteria</taxon>
        <taxon>Pseudomonadati</taxon>
        <taxon>Pseudomonadota</taxon>
        <taxon>Gammaproteobacteria</taxon>
        <taxon>Vibrionales</taxon>
        <taxon>Vibrionaceae</taxon>
        <taxon>Vibrio</taxon>
    </lineage>
</organism>
<dbReference type="InterPro" id="IPR001789">
    <property type="entry name" value="Sig_transdc_resp-reg_receiver"/>
</dbReference>
<gene>
    <name evidence="3" type="ORF">LDJ79_16135</name>
</gene>
<dbReference type="Proteomes" id="UP001199044">
    <property type="component" value="Unassembled WGS sequence"/>
</dbReference>